<feature type="transmembrane region" description="Helical" evidence="5">
    <location>
        <begin position="252"/>
        <end position="285"/>
    </location>
</feature>
<feature type="transmembrane region" description="Helical" evidence="5">
    <location>
        <begin position="70"/>
        <end position="93"/>
    </location>
</feature>
<keyword evidence="4 5" id="KW-0472">Membrane</keyword>
<organism evidence="7 8">
    <name type="scientific">Mucilaginibacter jinjuensis</name>
    <dbReference type="NCBI Taxonomy" id="1176721"/>
    <lineage>
        <taxon>Bacteria</taxon>
        <taxon>Pseudomonadati</taxon>
        <taxon>Bacteroidota</taxon>
        <taxon>Sphingobacteriia</taxon>
        <taxon>Sphingobacteriales</taxon>
        <taxon>Sphingobacteriaceae</taxon>
        <taxon>Mucilaginibacter</taxon>
    </lineage>
</organism>
<dbReference type="NCBIfam" id="TIGR04033">
    <property type="entry name" value="export_SdpB"/>
    <property type="match status" value="1"/>
</dbReference>
<dbReference type="InterPro" id="IPR011020">
    <property type="entry name" value="HTTM-like"/>
</dbReference>
<evidence type="ECO:0000259" key="6">
    <source>
        <dbReference type="SMART" id="SM00752"/>
    </source>
</evidence>
<keyword evidence="3 5" id="KW-1133">Transmembrane helix</keyword>
<dbReference type="EMBL" id="CP117167">
    <property type="protein sequence ID" value="WCT13505.1"/>
    <property type="molecule type" value="Genomic_DNA"/>
</dbReference>
<evidence type="ECO:0000256" key="3">
    <source>
        <dbReference type="ARBA" id="ARBA00022989"/>
    </source>
</evidence>
<proteinExistence type="predicted"/>
<comment type="subcellular location">
    <subcellularLocation>
        <location evidence="1">Endomembrane system</location>
        <topology evidence="1">Multi-pass membrane protein</topology>
    </subcellularLocation>
</comment>
<evidence type="ECO:0000256" key="4">
    <source>
        <dbReference type="ARBA" id="ARBA00023136"/>
    </source>
</evidence>
<evidence type="ECO:0000313" key="8">
    <source>
        <dbReference type="Proteomes" id="UP001216139"/>
    </source>
</evidence>
<evidence type="ECO:0000313" key="7">
    <source>
        <dbReference type="EMBL" id="WCT13505.1"/>
    </source>
</evidence>
<feature type="transmembrane region" description="Helical" evidence="5">
    <location>
        <begin position="31"/>
        <end position="50"/>
    </location>
</feature>
<keyword evidence="8" id="KW-1185">Reference proteome</keyword>
<dbReference type="InterPro" id="IPR023894">
    <property type="entry name" value="Sporulation_SdpB"/>
</dbReference>
<name>A0ABY7TAH3_9SPHI</name>
<accession>A0ABY7TAH3</accession>
<dbReference type="SMART" id="SM00752">
    <property type="entry name" value="HTTM"/>
    <property type="match status" value="1"/>
</dbReference>
<dbReference type="RefSeq" id="WP_273631815.1">
    <property type="nucleotide sequence ID" value="NZ_CP117167.1"/>
</dbReference>
<evidence type="ECO:0000256" key="1">
    <source>
        <dbReference type="ARBA" id="ARBA00004127"/>
    </source>
</evidence>
<gene>
    <name evidence="7" type="ORF">PQO05_06095</name>
</gene>
<feature type="transmembrane region" description="Helical" evidence="5">
    <location>
        <begin position="223"/>
        <end position="245"/>
    </location>
</feature>
<dbReference type="Proteomes" id="UP001216139">
    <property type="component" value="Chromosome"/>
</dbReference>
<protein>
    <submittedName>
        <fullName evidence="7">HTTM domain-containing protein</fullName>
    </submittedName>
</protein>
<sequence>MLTAVNKVSNLAYRLADSGIISNTYGVGRSVLAIGTLITLIFNSDVTLFGDIHSQGFLNYKVIGLANFSLFYVLKAHIFYAKIVSIAILTLTLSGWRPRYTCILHWYVAFSFNLFTQVADGGDQITSVLTFLLIPICLLDNRKNHWTAGSLLTKNVYLGLIRYFVYILIRLQVAILYFDAAIEKFKITEWVNGTALWYWFNDPIVGLNSFWKPLLLPALKNPVFVTLLTWTPVGFELLLFLGLTIKKGYRPYLLILGIGFHFVILVIHGLVSFFFAMSGALILYLRPWNDEFKTKLAFPAKPLKQNSSAPKKDEIGTLSEQY</sequence>
<dbReference type="PANTHER" id="PTHR39535:SF2">
    <property type="entry name" value="HTTM DOMAIN-CONTAINING PROTEIN"/>
    <property type="match status" value="1"/>
</dbReference>
<reference evidence="7 8" key="1">
    <citation type="submission" date="2023-02" db="EMBL/GenBank/DDBJ databases">
        <title>Genome sequence of Mucilaginibacter jinjuensis strain KACC 16571.</title>
        <authorList>
            <person name="Kim S."/>
            <person name="Heo J."/>
            <person name="Kwon S.-W."/>
        </authorList>
    </citation>
    <scope>NUCLEOTIDE SEQUENCE [LARGE SCALE GENOMIC DNA]</scope>
    <source>
        <strain evidence="7 8">KACC 16571</strain>
    </source>
</reference>
<evidence type="ECO:0000256" key="5">
    <source>
        <dbReference type="SAM" id="Phobius"/>
    </source>
</evidence>
<feature type="domain" description="HTTM-like" evidence="6">
    <location>
        <begin position="17"/>
        <end position="289"/>
    </location>
</feature>
<dbReference type="PANTHER" id="PTHR39535">
    <property type="entry name" value="SPORULATION-DELAYING PROTEIN SDPB"/>
    <property type="match status" value="1"/>
</dbReference>
<dbReference type="InterPro" id="IPR052964">
    <property type="entry name" value="Sporulation_signal_mat"/>
</dbReference>
<evidence type="ECO:0000256" key="2">
    <source>
        <dbReference type="ARBA" id="ARBA00022692"/>
    </source>
</evidence>
<feature type="transmembrane region" description="Helical" evidence="5">
    <location>
        <begin position="163"/>
        <end position="182"/>
    </location>
</feature>
<feature type="transmembrane region" description="Helical" evidence="5">
    <location>
        <begin position="125"/>
        <end position="142"/>
    </location>
</feature>
<keyword evidence="2 5" id="KW-0812">Transmembrane</keyword>